<feature type="transmembrane region" description="Helical" evidence="1">
    <location>
        <begin position="173"/>
        <end position="197"/>
    </location>
</feature>
<dbReference type="Proteomes" id="UP000813444">
    <property type="component" value="Unassembled WGS sequence"/>
</dbReference>
<feature type="transmembrane region" description="Helical" evidence="1">
    <location>
        <begin position="243"/>
        <end position="271"/>
    </location>
</feature>
<name>A0A8K0SIL2_9HYPO</name>
<feature type="transmembrane region" description="Helical" evidence="1">
    <location>
        <begin position="89"/>
        <end position="110"/>
    </location>
</feature>
<feature type="transmembrane region" description="Helical" evidence="1">
    <location>
        <begin position="209"/>
        <end position="231"/>
    </location>
</feature>
<accession>A0A8K0SIL2</accession>
<protein>
    <submittedName>
        <fullName evidence="2">Uncharacterized protein</fullName>
    </submittedName>
</protein>
<keyword evidence="1" id="KW-0812">Transmembrane</keyword>
<proteinExistence type="predicted"/>
<gene>
    <name evidence="2" type="ORF">B0I35DRAFT_482814</name>
</gene>
<keyword evidence="3" id="KW-1185">Reference proteome</keyword>
<dbReference type="EMBL" id="JAGPNK010000014">
    <property type="protein sequence ID" value="KAH7309081.1"/>
    <property type="molecule type" value="Genomic_DNA"/>
</dbReference>
<reference evidence="2" key="1">
    <citation type="journal article" date="2021" name="Nat. Commun.">
        <title>Genetic determinants of endophytism in the Arabidopsis root mycobiome.</title>
        <authorList>
            <person name="Mesny F."/>
            <person name="Miyauchi S."/>
            <person name="Thiergart T."/>
            <person name="Pickel B."/>
            <person name="Atanasova L."/>
            <person name="Karlsson M."/>
            <person name="Huettel B."/>
            <person name="Barry K.W."/>
            <person name="Haridas S."/>
            <person name="Chen C."/>
            <person name="Bauer D."/>
            <person name="Andreopoulos W."/>
            <person name="Pangilinan J."/>
            <person name="LaButti K."/>
            <person name="Riley R."/>
            <person name="Lipzen A."/>
            <person name="Clum A."/>
            <person name="Drula E."/>
            <person name="Henrissat B."/>
            <person name="Kohler A."/>
            <person name="Grigoriev I.V."/>
            <person name="Martin F.M."/>
            <person name="Hacquard S."/>
        </authorList>
    </citation>
    <scope>NUCLEOTIDE SEQUENCE</scope>
    <source>
        <strain evidence="2">MPI-CAGE-CH-0235</strain>
    </source>
</reference>
<keyword evidence="1" id="KW-0472">Membrane</keyword>
<comment type="caution">
    <text evidence="2">The sequence shown here is derived from an EMBL/GenBank/DDBJ whole genome shotgun (WGS) entry which is preliminary data.</text>
</comment>
<evidence type="ECO:0000313" key="3">
    <source>
        <dbReference type="Proteomes" id="UP000813444"/>
    </source>
</evidence>
<evidence type="ECO:0000256" key="1">
    <source>
        <dbReference type="SAM" id="Phobius"/>
    </source>
</evidence>
<evidence type="ECO:0000313" key="2">
    <source>
        <dbReference type="EMBL" id="KAH7309081.1"/>
    </source>
</evidence>
<dbReference type="AlphaFoldDB" id="A0A8K0SIL2"/>
<feature type="transmembrane region" description="Helical" evidence="1">
    <location>
        <begin position="54"/>
        <end position="77"/>
    </location>
</feature>
<feature type="transmembrane region" description="Helical" evidence="1">
    <location>
        <begin position="20"/>
        <end position="42"/>
    </location>
</feature>
<sequence>MGSSGPLMDNSRSSTETTMFLSILCVFTTLSLLSIGVRLLFCRLSSRSIRSSDLGMIAAIPPCLLGLSTVIVLYQLGLDLPDPNKPSEAWSSFAITCALQACFLSALLIVQVSQIRCLMQWSKEFMGKRLHLCFVLVFQYFLPLLSLGQIVFLPYCLSESASEPLPETQRFEMVVLVCRCCGLITAFITATAICMPWTSRPCVSLLRSMPISCLALLGPVASTFRITYAILIWRNTAATLSGYIQSVVLWLVLEVSFDILASNLEFVVALYQIFAYRTRRASQLNNRPRRRRWSSLVRFTDDKSLGDGPTAEHWEFSPSAEPRLAYSQTVGRMGGRAA</sequence>
<organism evidence="2 3">
    <name type="scientific">Stachybotrys elegans</name>
    <dbReference type="NCBI Taxonomy" id="80388"/>
    <lineage>
        <taxon>Eukaryota</taxon>
        <taxon>Fungi</taxon>
        <taxon>Dikarya</taxon>
        <taxon>Ascomycota</taxon>
        <taxon>Pezizomycotina</taxon>
        <taxon>Sordariomycetes</taxon>
        <taxon>Hypocreomycetidae</taxon>
        <taxon>Hypocreales</taxon>
        <taxon>Stachybotryaceae</taxon>
        <taxon>Stachybotrys</taxon>
    </lineage>
</organism>
<feature type="transmembrane region" description="Helical" evidence="1">
    <location>
        <begin position="130"/>
        <end position="153"/>
    </location>
</feature>
<keyword evidence="1" id="KW-1133">Transmembrane helix</keyword>